<dbReference type="PROSITE" id="PS00108">
    <property type="entry name" value="PROTEIN_KINASE_ST"/>
    <property type="match status" value="1"/>
</dbReference>
<evidence type="ECO:0000313" key="5">
    <source>
        <dbReference type="EMBL" id="OHT17280.1"/>
    </source>
</evidence>
<dbReference type="GO" id="GO:0000226">
    <property type="term" value="P:microtubule cytoskeleton organization"/>
    <property type="evidence" value="ECO:0007669"/>
    <property type="project" value="TreeGrafter"/>
</dbReference>
<dbReference type="PANTHER" id="PTHR24346">
    <property type="entry name" value="MAP/MICROTUBULE AFFINITY-REGULATING KINASE"/>
    <property type="match status" value="1"/>
</dbReference>
<evidence type="ECO:0000256" key="2">
    <source>
        <dbReference type="ARBA" id="ARBA00022840"/>
    </source>
</evidence>
<dbReference type="GO" id="GO:0050321">
    <property type="term" value="F:tau-protein kinase activity"/>
    <property type="evidence" value="ECO:0007669"/>
    <property type="project" value="TreeGrafter"/>
</dbReference>
<dbReference type="Pfam" id="PF00069">
    <property type="entry name" value="Pkinase"/>
    <property type="match status" value="1"/>
</dbReference>
<dbReference type="GO" id="GO:0005737">
    <property type="term" value="C:cytoplasm"/>
    <property type="evidence" value="ECO:0007669"/>
    <property type="project" value="TreeGrafter"/>
</dbReference>
<proteinExistence type="predicted"/>
<dbReference type="Gene3D" id="1.10.510.10">
    <property type="entry name" value="Transferase(Phosphotransferase) domain 1"/>
    <property type="match status" value="1"/>
</dbReference>
<dbReference type="FunFam" id="1.10.510.10:FF:000571">
    <property type="entry name" value="Maternal embryonic leucine zipper kinase"/>
    <property type="match status" value="1"/>
</dbReference>
<evidence type="ECO:0000313" key="6">
    <source>
        <dbReference type="Proteomes" id="UP000179807"/>
    </source>
</evidence>
<comment type="caution">
    <text evidence="5">The sequence shown here is derived from an EMBL/GenBank/DDBJ whole genome shotgun (WGS) entry which is preliminary data.</text>
</comment>
<reference evidence="5" key="1">
    <citation type="submission" date="2016-10" db="EMBL/GenBank/DDBJ databases">
        <authorList>
            <person name="Benchimol M."/>
            <person name="Almeida L.G."/>
            <person name="Vasconcelos A.T."/>
            <person name="Perreira-Neves A."/>
            <person name="Rosa I.A."/>
            <person name="Tasca T."/>
            <person name="Bogo M.R."/>
            <person name="de Souza W."/>
        </authorList>
    </citation>
    <scope>NUCLEOTIDE SEQUENCE [LARGE SCALE GENOMIC DNA]</scope>
    <source>
        <strain evidence="5">K</strain>
    </source>
</reference>
<dbReference type="VEuPathDB" id="TrichDB:TRFO_41151"/>
<dbReference type="InterPro" id="IPR000719">
    <property type="entry name" value="Prot_kinase_dom"/>
</dbReference>
<dbReference type="EMBL" id="MLAK01000019">
    <property type="protein sequence ID" value="OHT17280.1"/>
    <property type="molecule type" value="Genomic_DNA"/>
</dbReference>
<gene>
    <name evidence="5" type="ORF">TRFO_41151</name>
</gene>
<feature type="region of interest" description="Disordered" evidence="3">
    <location>
        <begin position="1"/>
        <end position="24"/>
    </location>
</feature>
<feature type="domain" description="Protein kinase" evidence="4">
    <location>
        <begin position="180"/>
        <end position="439"/>
    </location>
</feature>
<accession>A0A1J4L2G6</accession>
<dbReference type="FunFam" id="3.30.200.20:FF:000042">
    <property type="entry name" value="Aurora kinase A"/>
    <property type="match status" value="1"/>
</dbReference>
<dbReference type="RefSeq" id="XP_068370416.1">
    <property type="nucleotide sequence ID" value="XM_068513609.1"/>
</dbReference>
<sequence>MFPSPDQRVPSQPDPFHRNSYPFPNSPKHFNGLTSSSFANCQCPSSVPAGSHSITPNLYNPTKSTHSINCPHTPTPLNPLGQSSETIANYSKTYSYQHYPQNTAINEPNCCHNQFNGQFTQPCSQYEDQNIIQSNSFQNNQFENCENEIINNDYMEEECPENENSDISDIIQVPQTVGKYQILNKIGSGTFAEVRLAYNPEKRLKLCVKIVPKAGLTSETEREHQKREIKTLAEIDHPNIVHFFEFSEDANNYYIFMEYLPGRSLLDLVNDNSGIANSLALYIFKQFITALCYLHSIGIAHRDLKLENIIVDDIYHVKIIDFGFCSAHPQEHQQNNRKNLLLTFCGSLLYTSPEIIKAEPYDGYASDMWSGGVILYSMVHGCLPWDDMNIPKAIDQILNAQFVIDDSINPLCANLMKRLLCVDPKERLTAEEALKHPWINGGQRKDTSKTVIVKSSFSTLSSPTSLKTRLFFTGASLSKNERKVEWGGNFKSLAIASGEQKETVPARRRRCSMAQMDEMMREATKPVFDPFLLNERHSNTSAVYPLYRRNSYTDY</sequence>
<protein>
    <recommendedName>
        <fullName evidence="4">Protein kinase domain-containing protein</fullName>
    </recommendedName>
</protein>
<dbReference type="GO" id="GO:0035556">
    <property type="term" value="P:intracellular signal transduction"/>
    <property type="evidence" value="ECO:0007669"/>
    <property type="project" value="TreeGrafter"/>
</dbReference>
<dbReference type="PANTHER" id="PTHR24346:SF84">
    <property type="entry name" value="TESTIS SPECIFIC SERINE KINASE 5"/>
    <property type="match status" value="1"/>
</dbReference>
<dbReference type="GeneID" id="94848313"/>
<name>A0A1J4L2G6_9EUKA</name>
<evidence type="ECO:0000259" key="4">
    <source>
        <dbReference type="PROSITE" id="PS50011"/>
    </source>
</evidence>
<keyword evidence="2" id="KW-0067">ATP-binding</keyword>
<evidence type="ECO:0000256" key="3">
    <source>
        <dbReference type="SAM" id="MobiDB-lite"/>
    </source>
</evidence>
<dbReference type="SMART" id="SM00220">
    <property type="entry name" value="S_TKc"/>
    <property type="match status" value="1"/>
</dbReference>
<dbReference type="SUPFAM" id="SSF56112">
    <property type="entry name" value="Protein kinase-like (PK-like)"/>
    <property type="match status" value="1"/>
</dbReference>
<organism evidence="5 6">
    <name type="scientific">Tritrichomonas foetus</name>
    <dbReference type="NCBI Taxonomy" id="1144522"/>
    <lineage>
        <taxon>Eukaryota</taxon>
        <taxon>Metamonada</taxon>
        <taxon>Parabasalia</taxon>
        <taxon>Tritrichomonadida</taxon>
        <taxon>Tritrichomonadidae</taxon>
        <taxon>Tritrichomonas</taxon>
    </lineage>
</organism>
<keyword evidence="6" id="KW-1185">Reference proteome</keyword>
<evidence type="ECO:0000256" key="1">
    <source>
        <dbReference type="ARBA" id="ARBA00022741"/>
    </source>
</evidence>
<dbReference type="InterPro" id="IPR011009">
    <property type="entry name" value="Kinase-like_dom_sf"/>
</dbReference>
<keyword evidence="1" id="KW-0547">Nucleotide-binding</keyword>
<dbReference type="GO" id="GO:0005524">
    <property type="term" value="F:ATP binding"/>
    <property type="evidence" value="ECO:0007669"/>
    <property type="project" value="UniProtKB-KW"/>
</dbReference>
<dbReference type="InterPro" id="IPR008271">
    <property type="entry name" value="Ser/Thr_kinase_AS"/>
</dbReference>
<dbReference type="AlphaFoldDB" id="A0A1J4L2G6"/>
<dbReference type="PROSITE" id="PS50011">
    <property type="entry name" value="PROTEIN_KINASE_DOM"/>
    <property type="match status" value="1"/>
</dbReference>
<dbReference type="Proteomes" id="UP000179807">
    <property type="component" value="Unassembled WGS sequence"/>
</dbReference>